<dbReference type="InterPro" id="IPR005135">
    <property type="entry name" value="Endo/exonuclease/phosphatase"/>
</dbReference>
<dbReference type="Pfam" id="PF14529">
    <property type="entry name" value="Exo_endo_phos_2"/>
    <property type="match status" value="1"/>
</dbReference>
<keyword evidence="3" id="KW-1185">Reference proteome</keyword>
<evidence type="ECO:0000259" key="1">
    <source>
        <dbReference type="Pfam" id="PF14529"/>
    </source>
</evidence>
<dbReference type="Proteomes" id="UP000691718">
    <property type="component" value="Unassembled WGS sequence"/>
</dbReference>
<accession>A0A8S3W0V8</accession>
<evidence type="ECO:0000313" key="2">
    <source>
        <dbReference type="EMBL" id="CAG4934324.1"/>
    </source>
</evidence>
<dbReference type="GO" id="GO:0003824">
    <property type="term" value="F:catalytic activity"/>
    <property type="evidence" value="ECO:0007669"/>
    <property type="project" value="InterPro"/>
</dbReference>
<evidence type="ECO:0000313" key="3">
    <source>
        <dbReference type="Proteomes" id="UP000691718"/>
    </source>
</evidence>
<sequence length="946" mass="108387">METLAELNLEVVNTGKKPTFSAYRRDTLCSSIIDITACTTSLLHKIENWRVDDSFCTLSNHKPILFKFSTTTSFIESKINSTRKYNTRKANWSHFNVELKRALDNNGLTKERIGVIRTTQEIDEFVKTYTECITNACDETIPKIERKQLPKAAKWWNTEIKEKKEIMIRLRRRIRNAHPTRKNWVIEQYLEARKQYKESIEDATTKSWKELCTNEQKENVWQRTYRILKVCSNVEGDKLLKDQNGTILSEKGSATLLAETFYPKDNPNTDTKEQDDIRTKTNELIAQLENKALEVKTPFARTEVDQILSNMSPKKAPGGDANANSIWWGCVADDKRGTCITETLAELNLEILNIGTTPTFSAYRMGILCSSIIDITACSASLLQKIKNWRVDDTFCTLSNHKPILYQMELENIKLDKVISVTRKYHTKKVNWVHFKTELTKELEEIGINRDKITVINTEQELDNLVDDYMQAIISTSDKIIPHLREKRIEEYTRNIERASTKSWKELCTKEEKETIWQRTYRILKVCTNREEDKLLRDQNGELLSTKESAVLLAKTFYPDDNSNTDTEEQTEIREKVKEFITQINNQQIDTTQPAFIIMAPGCNESPILPATAEEVTSISKYNEVVNKLATCIVSAVNDAKSVTAANKRLITIAAEEIRRANLVLTNITSTISNPAEELKNDIITSVREEINQLKKSINNTAQNRSSYAEVASSNVHQSTTKNKQTAAPPITKPAIIVTPKTKVRNKQEAINVWRKSISISASKYAPTRVQAVSNNKVRVEFDSEQDRDETLKRLSDSKDVTAEPARKFRPMIILKGISVDTASEELLDIIKFQNADLTELITQQDDLRLCFKRMNKNPNLYNAVFRVQPNLWRKIINIGRLSIDHQRIHVEEFSPFMQCHKCYQFGHTKNKCTAENTVCGYCSETTHHIFNCPHTANCAHSALTA</sequence>
<feature type="domain" description="Endonuclease/exonuclease/phosphatase" evidence="1">
    <location>
        <begin position="318"/>
        <end position="404"/>
    </location>
</feature>
<organism evidence="2 3">
    <name type="scientific">Parnassius apollo</name>
    <name type="common">Apollo butterfly</name>
    <name type="synonym">Papilio apollo</name>
    <dbReference type="NCBI Taxonomy" id="110799"/>
    <lineage>
        <taxon>Eukaryota</taxon>
        <taxon>Metazoa</taxon>
        <taxon>Ecdysozoa</taxon>
        <taxon>Arthropoda</taxon>
        <taxon>Hexapoda</taxon>
        <taxon>Insecta</taxon>
        <taxon>Pterygota</taxon>
        <taxon>Neoptera</taxon>
        <taxon>Endopterygota</taxon>
        <taxon>Lepidoptera</taxon>
        <taxon>Glossata</taxon>
        <taxon>Ditrysia</taxon>
        <taxon>Papilionoidea</taxon>
        <taxon>Papilionidae</taxon>
        <taxon>Parnassiinae</taxon>
        <taxon>Parnassini</taxon>
        <taxon>Parnassius</taxon>
        <taxon>Parnassius</taxon>
    </lineage>
</organism>
<name>A0A8S3W0V8_PARAO</name>
<dbReference type="AlphaFoldDB" id="A0A8S3W0V8"/>
<proteinExistence type="predicted"/>
<gene>
    <name evidence="2" type="ORF">PAPOLLO_LOCUS797</name>
</gene>
<dbReference type="OrthoDB" id="6931122at2759"/>
<comment type="caution">
    <text evidence="2">The sequence shown here is derived from an EMBL/GenBank/DDBJ whole genome shotgun (WGS) entry which is preliminary data.</text>
</comment>
<reference evidence="2" key="1">
    <citation type="submission" date="2021-04" db="EMBL/GenBank/DDBJ databases">
        <authorList>
            <person name="Tunstrom K."/>
        </authorList>
    </citation>
    <scope>NUCLEOTIDE SEQUENCE</scope>
</reference>
<protein>
    <submittedName>
        <fullName evidence="2">(apollo) hypothetical protein</fullName>
    </submittedName>
</protein>
<dbReference type="EMBL" id="CAJQZP010000040">
    <property type="protein sequence ID" value="CAG4934324.1"/>
    <property type="molecule type" value="Genomic_DNA"/>
</dbReference>